<dbReference type="EMBL" id="CP000816">
    <property type="protein sequence ID" value="ABU81647.1"/>
    <property type="molecule type" value="Genomic_DNA"/>
</dbReference>
<dbReference type="AlphaFoldDB" id="A8A9P5"/>
<evidence type="ECO:0000313" key="1">
    <source>
        <dbReference type="EMBL" id="ABU81647.1"/>
    </source>
</evidence>
<dbReference type="STRING" id="453591.Igni_0464"/>
<gene>
    <name evidence="1" type="ordered locus">Igni_0464</name>
</gene>
<evidence type="ECO:0008006" key="3">
    <source>
        <dbReference type="Google" id="ProtNLM"/>
    </source>
</evidence>
<evidence type="ECO:0000313" key="2">
    <source>
        <dbReference type="Proteomes" id="UP000000262"/>
    </source>
</evidence>
<dbReference type="KEGG" id="iho:Igni_0464"/>
<sequence length="324" mass="35800">MISVEPLTGITFRKPGPFGLTQRGPLSVSSTYFMKTTTLLGLLAYTKYSEDPSCAEAPEELPLGFSALASCLPCRPLRGPYASVRSQLYFGEERPFNLSALLELWEKGLKEEVEGLAEGRKVLEDGEGLMDYYAKSPDFERVSIISNKLDRRTKRSAFVFVRERLIMSGVEFFFEEEGCGGVREGVYALGSDGGLARVRRKPSNPVEGALKELWGERWGEPGAKATVVAVSPIILGFKDPHDPRSHWKGALRDAAPVRLFSRYEVELHPLGWDMKRNCPRPFAPAIKPGSAVVGTLEVSPEELYWRGVGELAELGFGSVLPLPM</sequence>
<dbReference type="RefSeq" id="WP_011998499.1">
    <property type="nucleotide sequence ID" value="NC_009776.1"/>
</dbReference>
<name>A8A9P5_IGNH4</name>
<dbReference type="HOGENOM" id="CLU_782132_0_0_2"/>
<proteinExistence type="predicted"/>
<accession>A8A9P5</accession>
<dbReference type="Proteomes" id="UP000000262">
    <property type="component" value="Chromosome"/>
</dbReference>
<organism evidence="1 2">
    <name type="scientific">Ignicoccus hospitalis (strain KIN4/I / DSM 18386 / JCM 14125)</name>
    <dbReference type="NCBI Taxonomy" id="453591"/>
    <lineage>
        <taxon>Archaea</taxon>
        <taxon>Thermoproteota</taxon>
        <taxon>Thermoprotei</taxon>
        <taxon>Desulfurococcales</taxon>
        <taxon>Desulfurococcaceae</taxon>
        <taxon>Ignicoccus</taxon>
    </lineage>
</organism>
<reference evidence="1 2" key="1">
    <citation type="journal article" date="2008" name="Genome Biol.">
        <title>A genomic analysis of the archaeal system Ignicoccus hospitalis-Nanoarchaeum equitans.</title>
        <authorList>
            <person name="Podar M."/>
            <person name="Anderson I."/>
            <person name="Makarova K.S."/>
            <person name="Elkins J.G."/>
            <person name="Ivanova N."/>
            <person name="Wall M.A."/>
            <person name="Lykidis A."/>
            <person name="Mavromatis K."/>
            <person name="Sun H."/>
            <person name="Hudson M.E."/>
            <person name="Chen W."/>
            <person name="Deciu C."/>
            <person name="Hutchison D."/>
            <person name="Eads J.R."/>
            <person name="Anderson A."/>
            <person name="Fernandes F."/>
            <person name="Szeto E."/>
            <person name="Lapidus A."/>
            <person name="Kyrpides N.C."/>
            <person name="Saier M.H.Jr."/>
            <person name="Richardson P.M."/>
            <person name="Rachel R."/>
            <person name="Huber H."/>
            <person name="Eisen J.A."/>
            <person name="Koonin E.V."/>
            <person name="Keller M."/>
            <person name="Stetter K.O."/>
        </authorList>
    </citation>
    <scope>NUCLEOTIDE SEQUENCE [LARGE SCALE GENOMIC DNA]</scope>
    <source>
        <strain evidence="2">KIN4/I / DSM 18386 / JCM 14125</strain>
    </source>
</reference>
<dbReference type="eggNOG" id="arCOG02665">
    <property type="taxonomic scope" value="Archaea"/>
</dbReference>
<protein>
    <recommendedName>
        <fullName evidence="3">CRISPR-associated protein, Cmr3 family</fullName>
    </recommendedName>
</protein>
<dbReference type="GeneID" id="5562700"/>
<keyword evidence="2" id="KW-1185">Reference proteome</keyword>